<evidence type="ECO:0000256" key="1">
    <source>
        <dbReference type="SAM" id="MobiDB-lite"/>
    </source>
</evidence>
<name>A0AAV7NN25_PLEWA</name>
<accession>A0AAV7NN25</accession>
<reference evidence="2" key="1">
    <citation type="journal article" date="2022" name="bioRxiv">
        <title>Sequencing and chromosome-scale assembly of the giantPleurodeles waltlgenome.</title>
        <authorList>
            <person name="Brown T."/>
            <person name="Elewa A."/>
            <person name="Iarovenko S."/>
            <person name="Subramanian E."/>
            <person name="Araus A.J."/>
            <person name="Petzold A."/>
            <person name="Susuki M."/>
            <person name="Suzuki K.-i.T."/>
            <person name="Hayashi T."/>
            <person name="Toyoda A."/>
            <person name="Oliveira C."/>
            <person name="Osipova E."/>
            <person name="Leigh N.D."/>
            <person name="Simon A."/>
            <person name="Yun M.H."/>
        </authorList>
    </citation>
    <scope>NUCLEOTIDE SEQUENCE</scope>
    <source>
        <strain evidence="2">20211129_DDA</strain>
        <tissue evidence="2">Liver</tissue>
    </source>
</reference>
<evidence type="ECO:0000313" key="3">
    <source>
        <dbReference type="Proteomes" id="UP001066276"/>
    </source>
</evidence>
<dbReference type="AlphaFoldDB" id="A0AAV7NN25"/>
<proteinExistence type="predicted"/>
<keyword evidence="3" id="KW-1185">Reference proteome</keyword>
<feature type="region of interest" description="Disordered" evidence="1">
    <location>
        <begin position="133"/>
        <end position="156"/>
    </location>
</feature>
<feature type="region of interest" description="Disordered" evidence="1">
    <location>
        <begin position="72"/>
        <end position="103"/>
    </location>
</feature>
<gene>
    <name evidence="2" type="ORF">NDU88_005680</name>
</gene>
<feature type="compositionally biased region" description="Acidic residues" evidence="1">
    <location>
        <begin position="141"/>
        <end position="156"/>
    </location>
</feature>
<protein>
    <submittedName>
        <fullName evidence="2">Uncharacterized protein</fullName>
    </submittedName>
</protein>
<organism evidence="2 3">
    <name type="scientific">Pleurodeles waltl</name>
    <name type="common">Iberian ribbed newt</name>
    <dbReference type="NCBI Taxonomy" id="8319"/>
    <lineage>
        <taxon>Eukaryota</taxon>
        <taxon>Metazoa</taxon>
        <taxon>Chordata</taxon>
        <taxon>Craniata</taxon>
        <taxon>Vertebrata</taxon>
        <taxon>Euteleostomi</taxon>
        <taxon>Amphibia</taxon>
        <taxon>Batrachia</taxon>
        <taxon>Caudata</taxon>
        <taxon>Salamandroidea</taxon>
        <taxon>Salamandridae</taxon>
        <taxon>Pleurodelinae</taxon>
        <taxon>Pleurodeles</taxon>
    </lineage>
</organism>
<dbReference type="Proteomes" id="UP001066276">
    <property type="component" value="Chromosome 8"/>
</dbReference>
<sequence length="185" mass="21694">MTLYETKPIPRLAQFEALAEWELIARQQQEIKFQRRIRKVEKSLAEARWDWEQKKWRMATLQGVKLFPAIKEEDESEGKEETSKSNKSSSGGKKKKRTYVEDEDSDVEDLIEGVQVLVLLQLPQHKCRGQRDQCKQIMESDDKEEQAPESENETINEEYPLIEFFPMLTVKELHADLQGIVQENV</sequence>
<evidence type="ECO:0000313" key="2">
    <source>
        <dbReference type="EMBL" id="KAJ1117480.1"/>
    </source>
</evidence>
<comment type="caution">
    <text evidence="2">The sequence shown here is derived from an EMBL/GenBank/DDBJ whole genome shotgun (WGS) entry which is preliminary data.</text>
</comment>
<dbReference type="EMBL" id="JANPWB010000012">
    <property type="protein sequence ID" value="KAJ1117480.1"/>
    <property type="molecule type" value="Genomic_DNA"/>
</dbReference>